<reference evidence="2 3" key="1">
    <citation type="journal article" date="2016" name="Mol. Biol. Evol.">
        <title>Comparative Genomics of Early-Diverging Mushroom-Forming Fungi Provides Insights into the Origins of Lignocellulose Decay Capabilities.</title>
        <authorList>
            <person name="Nagy L.G."/>
            <person name="Riley R."/>
            <person name="Tritt A."/>
            <person name="Adam C."/>
            <person name="Daum C."/>
            <person name="Floudas D."/>
            <person name="Sun H."/>
            <person name="Yadav J.S."/>
            <person name="Pangilinan J."/>
            <person name="Larsson K.H."/>
            <person name="Matsuura K."/>
            <person name="Barry K."/>
            <person name="Labutti K."/>
            <person name="Kuo R."/>
            <person name="Ohm R.A."/>
            <person name="Bhattacharya S.S."/>
            <person name="Shirouzu T."/>
            <person name="Yoshinaga Y."/>
            <person name="Martin F.M."/>
            <person name="Grigoriev I.V."/>
            <person name="Hibbett D.S."/>
        </authorList>
    </citation>
    <scope>NUCLEOTIDE SEQUENCE [LARGE SCALE GENOMIC DNA]</scope>
    <source>
        <strain evidence="2 3">TUFC12733</strain>
    </source>
</reference>
<feature type="signal peptide" evidence="1">
    <location>
        <begin position="1"/>
        <end position="24"/>
    </location>
</feature>
<gene>
    <name evidence="2" type="ORF">CALVIDRAFT_251165</name>
</gene>
<keyword evidence="1" id="KW-0732">Signal</keyword>
<organism evidence="2 3">
    <name type="scientific">Calocera viscosa (strain TUFC12733)</name>
    <dbReference type="NCBI Taxonomy" id="1330018"/>
    <lineage>
        <taxon>Eukaryota</taxon>
        <taxon>Fungi</taxon>
        <taxon>Dikarya</taxon>
        <taxon>Basidiomycota</taxon>
        <taxon>Agaricomycotina</taxon>
        <taxon>Dacrymycetes</taxon>
        <taxon>Dacrymycetales</taxon>
        <taxon>Dacrymycetaceae</taxon>
        <taxon>Calocera</taxon>
    </lineage>
</organism>
<evidence type="ECO:0000256" key="1">
    <source>
        <dbReference type="SAM" id="SignalP"/>
    </source>
</evidence>
<protein>
    <recommendedName>
        <fullName evidence="4">Carbohydrate-binding module family 18 protein</fullName>
    </recommendedName>
</protein>
<keyword evidence="3" id="KW-1185">Reference proteome</keyword>
<evidence type="ECO:0008006" key="4">
    <source>
        <dbReference type="Google" id="ProtNLM"/>
    </source>
</evidence>
<evidence type="ECO:0000313" key="3">
    <source>
        <dbReference type="Proteomes" id="UP000076738"/>
    </source>
</evidence>
<name>A0A167JFF6_CALVF</name>
<proteinExistence type="predicted"/>
<evidence type="ECO:0000313" key="2">
    <source>
        <dbReference type="EMBL" id="KZO93534.1"/>
    </source>
</evidence>
<accession>A0A167JFF6</accession>
<dbReference type="Proteomes" id="UP000076738">
    <property type="component" value="Unassembled WGS sequence"/>
</dbReference>
<sequence length="253" mass="25037">MVAPRLLILLLNLVCLASLGSVVAQNAVGAAAAGLIPCSNDAACAAHYGSSAVHCAPDGYCADAGAACSGVDSCYDLCGPDGICGGVGAACDTNDQNDYQGYKCAASSRCPSLFSSPDALTPDPPFSPPDFCTGTFTKDFSATGVCEPSGPSGSSAAAAGLTACSSDATCVTAFQPGVYCAPDGYCGDTGAACSADVDCWDICGSNGVCGGAGAECDTADNDDYTGYKCAYGCRRTSHFSSARALTLCLPPIS</sequence>
<dbReference type="AlphaFoldDB" id="A0A167JFF6"/>
<feature type="chain" id="PRO_5007888823" description="Carbohydrate-binding module family 18 protein" evidence="1">
    <location>
        <begin position="25"/>
        <end position="253"/>
    </location>
</feature>
<dbReference type="EMBL" id="KV417301">
    <property type="protein sequence ID" value="KZO93534.1"/>
    <property type="molecule type" value="Genomic_DNA"/>
</dbReference>